<reference evidence="5" key="1">
    <citation type="journal article" date="2023" name="Mol. Phylogenet. Evol.">
        <title>Genome-scale phylogeny and comparative genomics of the fungal order Sordariales.</title>
        <authorList>
            <person name="Hensen N."/>
            <person name="Bonometti L."/>
            <person name="Westerberg I."/>
            <person name="Brannstrom I.O."/>
            <person name="Guillou S."/>
            <person name="Cros-Aarteil S."/>
            <person name="Calhoun S."/>
            <person name="Haridas S."/>
            <person name="Kuo A."/>
            <person name="Mondo S."/>
            <person name="Pangilinan J."/>
            <person name="Riley R."/>
            <person name="LaButti K."/>
            <person name="Andreopoulos B."/>
            <person name="Lipzen A."/>
            <person name="Chen C."/>
            <person name="Yan M."/>
            <person name="Daum C."/>
            <person name="Ng V."/>
            <person name="Clum A."/>
            <person name="Steindorff A."/>
            <person name="Ohm R.A."/>
            <person name="Martin F."/>
            <person name="Silar P."/>
            <person name="Natvig D.O."/>
            <person name="Lalanne C."/>
            <person name="Gautier V."/>
            <person name="Ament-Velasquez S.L."/>
            <person name="Kruys A."/>
            <person name="Hutchinson M.I."/>
            <person name="Powell A.J."/>
            <person name="Barry K."/>
            <person name="Miller A.N."/>
            <person name="Grigoriev I.V."/>
            <person name="Debuchy R."/>
            <person name="Gladieux P."/>
            <person name="Hiltunen Thoren M."/>
            <person name="Johannesson H."/>
        </authorList>
    </citation>
    <scope>NUCLEOTIDE SEQUENCE</scope>
    <source>
        <strain evidence="5">SMH4131-1</strain>
    </source>
</reference>
<dbReference type="PANTHER" id="PTHR43976:SF16">
    <property type="entry name" value="SHORT-CHAIN DEHYDROGENASE_REDUCTASE FAMILY PROTEIN"/>
    <property type="match status" value="1"/>
</dbReference>
<dbReference type="AlphaFoldDB" id="A0AAE0I3C9"/>
<accession>A0AAE0I3C9</accession>
<dbReference type="Gene3D" id="3.40.50.720">
    <property type="entry name" value="NAD(P)-binding Rossmann-like Domain"/>
    <property type="match status" value="1"/>
</dbReference>
<dbReference type="Proteomes" id="UP001286456">
    <property type="component" value="Unassembled WGS sequence"/>
</dbReference>
<dbReference type="EMBL" id="JAUEPO010000007">
    <property type="protein sequence ID" value="KAK3317812.1"/>
    <property type="molecule type" value="Genomic_DNA"/>
</dbReference>
<comment type="caution">
    <text evidence="5">The sequence shown here is derived from an EMBL/GenBank/DDBJ whole genome shotgun (WGS) entry which is preliminary data.</text>
</comment>
<dbReference type="InterPro" id="IPR002347">
    <property type="entry name" value="SDR_fam"/>
</dbReference>
<evidence type="ECO:0000256" key="1">
    <source>
        <dbReference type="ARBA" id="ARBA00006484"/>
    </source>
</evidence>
<dbReference type="PANTHER" id="PTHR43976">
    <property type="entry name" value="SHORT CHAIN DEHYDROGENASE"/>
    <property type="match status" value="1"/>
</dbReference>
<dbReference type="PRINTS" id="PR00080">
    <property type="entry name" value="SDRFAMILY"/>
</dbReference>
<dbReference type="Pfam" id="PF00106">
    <property type="entry name" value="adh_short"/>
    <property type="match status" value="1"/>
</dbReference>
<proteinExistence type="inferred from homology"/>
<evidence type="ECO:0000256" key="4">
    <source>
        <dbReference type="RuleBase" id="RU000363"/>
    </source>
</evidence>
<name>A0AAE0I3C9_9PEZI</name>
<dbReference type="InterPro" id="IPR036291">
    <property type="entry name" value="NAD(P)-bd_dom_sf"/>
</dbReference>
<comment type="similarity">
    <text evidence="1 4">Belongs to the short-chain dehydrogenases/reductases (SDR) family.</text>
</comment>
<protein>
    <submittedName>
        <fullName evidence="5">Uncharacterized protein</fullName>
    </submittedName>
</protein>
<dbReference type="PROSITE" id="PS00061">
    <property type="entry name" value="ADH_SHORT"/>
    <property type="match status" value="1"/>
</dbReference>
<evidence type="ECO:0000313" key="5">
    <source>
        <dbReference type="EMBL" id="KAK3317812.1"/>
    </source>
</evidence>
<gene>
    <name evidence="5" type="ORF">B0T19DRAFT_298572</name>
</gene>
<organism evidence="5 6">
    <name type="scientific">Cercophora scortea</name>
    <dbReference type="NCBI Taxonomy" id="314031"/>
    <lineage>
        <taxon>Eukaryota</taxon>
        <taxon>Fungi</taxon>
        <taxon>Dikarya</taxon>
        <taxon>Ascomycota</taxon>
        <taxon>Pezizomycotina</taxon>
        <taxon>Sordariomycetes</taxon>
        <taxon>Sordariomycetidae</taxon>
        <taxon>Sordariales</taxon>
        <taxon>Lasiosphaeriaceae</taxon>
        <taxon>Cercophora</taxon>
    </lineage>
</organism>
<dbReference type="PRINTS" id="PR00081">
    <property type="entry name" value="GDHRDH"/>
</dbReference>
<dbReference type="InterPro" id="IPR020904">
    <property type="entry name" value="Sc_DH/Rdtase_CS"/>
</dbReference>
<keyword evidence="6" id="KW-1185">Reference proteome</keyword>
<evidence type="ECO:0000313" key="6">
    <source>
        <dbReference type="Proteomes" id="UP001286456"/>
    </source>
</evidence>
<dbReference type="SUPFAM" id="SSF51735">
    <property type="entry name" value="NAD(P)-binding Rossmann-fold domains"/>
    <property type="match status" value="1"/>
</dbReference>
<reference evidence="5" key="2">
    <citation type="submission" date="2023-06" db="EMBL/GenBank/DDBJ databases">
        <authorList>
            <consortium name="Lawrence Berkeley National Laboratory"/>
            <person name="Haridas S."/>
            <person name="Hensen N."/>
            <person name="Bonometti L."/>
            <person name="Westerberg I."/>
            <person name="Brannstrom I.O."/>
            <person name="Guillou S."/>
            <person name="Cros-Aarteil S."/>
            <person name="Calhoun S."/>
            <person name="Kuo A."/>
            <person name="Mondo S."/>
            <person name="Pangilinan J."/>
            <person name="Riley R."/>
            <person name="Labutti K."/>
            <person name="Andreopoulos B."/>
            <person name="Lipzen A."/>
            <person name="Chen C."/>
            <person name="Yanf M."/>
            <person name="Daum C."/>
            <person name="Ng V."/>
            <person name="Clum A."/>
            <person name="Steindorff A."/>
            <person name="Ohm R."/>
            <person name="Martin F."/>
            <person name="Silar P."/>
            <person name="Natvig D."/>
            <person name="Lalanne C."/>
            <person name="Gautier V."/>
            <person name="Ament-Velasquez S.L."/>
            <person name="Kruys A."/>
            <person name="Hutchinson M.I."/>
            <person name="Powell A.J."/>
            <person name="Barry K."/>
            <person name="Miller A.N."/>
            <person name="Grigoriev I.V."/>
            <person name="Debuchy R."/>
            <person name="Gladieux P."/>
            <person name="Thoren M.H."/>
            <person name="Johannesson H."/>
        </authorList>
    </citation>
    <scope>NUCLEOTIDE SEQUENCE</scope>
    <source>
        <strain evidence="5">SMH4131-1</strain>
    </source>
</reference>
<evidence type="ECO:0000256" key="2">
    <source>
        <dbReference type="ARBA" id="ARBA00022857"/>
    </source>
</evidence>
<sequence>MAPLVWLVTGTTSGIGRALIEQIVSRGDKVIASGRQVEERLGALKSDSLALLELDMTAGPAVMSDKVKEAWSIFGHIDILLNNAGMSAMRSAEESDESYIHKMFTVNLFGPMHLTQALLPFLRARTASGTAPPARIGFTSSSSAWTPLPFMSHYASSKAALSAYVESLHKEVSPLGITCVAFECGGFPTHLGQPRAEGDTAFASSPTSTGNGAYGKGMAALGGMFMSDPMAFMPGDLGKVARGMVDVLKREGVAEGRPWAVRVLFGSDAFDSVRQKCEEMLRLTGEWKDVSYGTDRDGYGHVTRRDYLEFVSILEGK</sequence>
<dbReference type="GO" id="GO:0016491">
    <property type="term" value="F:oxidoreductase activity"/>
    <property type="evidence" value="ECO:0007669"/>
    <property type="project" value="UniProtKB-KW"/>
</dbReference>
<keyword evidence="3" id="KW-0560">Oxidoreductase</keyword>
<dbReference type="InterPro" id="IPR051911">
    <property type="entry name" value="SDR_oxidoreductase"/>
</dbReference>
<evidence type="ECO:0000256" key="3">
    <source>
        <dbReference type="ARBA" id="ARBA00023002"/>
    </source>
</evidence>
<keyword evidence="2" id="KW-0521">NADP</keyword>